<proteinExistence type="predicted"/>
<name>A0ACC0VSW7_9STRA</name>
<protein>
    <submittedName>
        <fullName evidence="1">Uncharacterized protein</fullName>
    </submittedName>
</protein>
<reference evidence="1 2" key="1">
    <citation type="journal article" date="2022" name="bioRxiv">
        <title>The genome of the oomycete Peronosclerospora sorghi, a cosmopolitan pathogen of maize and sorghum, is inflated with dispersed pseudogenes.</title>
        <authorList>
            <person name="Fletcher K."/>
            <person name="Martin F."/>
            <person name="Isakeit T."/>
            <person name="Cavanaugh K."/>
            <person name="Magill C."/>
            <person name="Michelmore R."/>
        </authorList>
    </citation>
    <scope>NUCLEOTIDE SEQUENCE [LARGE SCALE GENOMIC DNA]</scope>
    <source>
        <strain evidence="1">P6</strain>
    </source>
</reference>
<evidence type="ECO:0000313" key="2">
    <source>
        <dbReference type="Proteomes" id="UP001163321"/>
    </source>
</evidence>
<gene>
    <name evidence="1" type="ORF">PsorP6_015042</name>
</gene>
<keyword evidence="2" id="KW-1185">Reference proteome</keyword>
<sequence>MERLEQGGTFVYRKLLSGHEKRKRDTIKRKNKRRRSASDSEDEETIDIAPSRRPRQVVKGVERHQRPNQLYVPRTSNSAALDAWMPQFGGFQMIVEEKHKIKPGAAADLKKLGENGDRLFFLLSRRYYDSFTKKTPLDIEPYAILIPYPGWG</sequence>
<accession>A0ACC0VSW7</accession>
<dbReference type="Proteomes" id="UP001163321">
    <property type="component" value="Chromosome 7"/>
</dbReference>
<evidence type="ECO:0000313" key="1">
    <source>
        <dbReference type="EMBL" id="KAI9909435.1"/>
    </source>
</evidence>
<comment type="caution">
    <text evidence="1">The sequence shown here is derived from an EMBL/GenBank/DDBJ whole genome shotgun (WGS) entry which is preliminary data.</text>
</comment>
<dbReference type="EMBL" id="CM047586">
    <property type="protein sequence ID" value="KAI9909435.1"/>
    <property type="molecule type" value="Genomic_DNA"/>
</dbReference>
<organism evidence="1 2">
    <name type="scientific">Peronosclerospora sorghi</name>
    <dbReference type="NCBI Taxonomy" id="230839"/>
    <lineage>
        <taxon>Eukaryota</taxon>
        <taxon>Sar</taxon>
        <taxon>Stramenopiles</taxon>
        <taxon>Oomycota</taxon>
        <taxon>Peronosporomycetes</taxon>
        <taxon>Peronosporales</taxon>
        <taxon>Peronosporaceae</taxon>
        <taxon>Peronosclerospora</taxon>
    </lineage>
</organism>